<dbReference type="Proteomes" id="UP000029964">
    <property type="component" value="Unassembled WGS sequence"/>
</dbReference>
<evidence type="ECO:0000313" key="1">
    <source>
        <dbReference type="EMBL" id="KFH42397.1"/>
    </source>
</evidence>
<gene>
    <name evidence="1" type="ORF">ACRE_068600</name>
</gene>
<evidence type="ECO:0000313" key="2">
    <source>
        <dbReference type="Proteomes" id="UP000029964"/>
    </source>
</evidence>
<comment type="caution">
    <text evidence="1">The sequence shown here is derived from an EMBL/GenBank/DDBJ whole genome shotgun (WGS) entry which is preliminary data.</text>
</comment>
<sequence length="59" mass="6909">MWIPHGYLPTPEHSPRTKVIFVLQQPLDDSPVDLSRIRKRLDEANDQMHISMGRFLVEP</sequence>
<dbReference type="EMBL" id="JPKY01000095">
    <property type="protein sequence ID" value="KFH42397.1"/>
    <property type="molecule type" value="Genomic_DNA"/>
</dbReference>
<keyword evidence="2" id="KW-1185">Reference proteome</keyword>
<organism evidence="1 2">
    <name type="scientific">Hapsidospora chrysogenum (strain ATCC 11550 / CBS 779.69 / DSM 880 / IAM 14645 / JCM 23072 / IMI 49137)</name>
    <name type="common">Acremonium chrysogenum</name>
    <dbReference type="NCBI Taxonomy" id="857340"/>
    <lineage>
        <taxon>Eukaryota</taxon>
        <taxon>Fungi</taxon>
        <taxon>Dikarya</taxon>
        <taxon>Ascomycota</taxon>
        <taxon>Pezizomycotina</taxon>
        <taxon>Sordariomycetes</taxon>
        <taxon>Hypocreomycetidae</taxon>
        <taxon>Hypocreales</taxon>
        <taxon>Bionectriaceae</taxon>
        <taxon>Hapsidospora</taxon>
    </lineage>
</organism>
<accession>A0A086SZ65</accession>
<dbReference type="AlphaFoldDB" id="A0A086SZ65"/>
<reference evidence="2" key="1">
    <citation type="journal article" date="2014" name="Genome Announc.">
        <title>Genome sequence and annotation of Acremonium chrysogenum, producer of the beta-lactam antibiotic cephalosporin C.</title>
        <authorList>
            <person name="Terfehr D."/>
            <person name="Dahlmann T.A."/>
            <person name="Specht T."/>
            <person name="Zadra I."/>
            <person name="Kuernsteiner H."/>
            <person name="Kueck U."/>
        </authorList>
    </citation>
    <scope>NUCLEOTIDE SEQUENCE [LARGE SCALE GENOMIC DNA]</scope>
    <source>
        <strain evidence="2">ATCC 11550 / CBS 779.69 / DSM 880 / IAM 14645 / JCM 23072 / IMI 49137</strain>
    </source>
</reference>
<proteinExistence type="predicted"/>
<name>A0A086SZ65_HAPC1</name>
<protein>
    <submittedName>
        <fullName evidence="1">Uncharacterized protein</fullName>
    </submittedName>
</protein>
<dbReference type="HOGENOM" id="CLU_2960176_0_0_1"/>